<protein>
    <recommendedName>
        <fullName evidence="6">Translation initiation factor eIF2B subunit alpha</fullName>
    </recommendedName>
    <alternativeName>
        <fullName evidence="7">eIF2B GDP-GTP exchange factor subunit alpha</fullName>
    </alternativeName>
</protein>
<dbReference type="PANTHER" id="PTHR45860">
    <property type="entry name" value="TRANSLATION INITIATION FACTOR EIF-2B SUBUNIT ALPHA"/>
    <property type="match status" value="1"/>
</dbReference>
<accession>A0A058ZGR7</accession>
<dbReference type="InterPro" id="IPR042529">
    <property type="entry name" value="IF_2B-like_C"/>
</dbReference>
<dbReference type="GO" id="GO:0005829">
    <property type="term" value="C:cytosol"/>
    <property type="evidence" value="ECO:0007669"/>
    <property type="project" value="UniProtKB-SubCell"/>
</dbReference>
<proteinExistence type="inferred from homology"/>
<dbReference type="GO" id="GO:0005085">
    <property type="term" value="F:guanyl-nucleotide exchange factor activity"/>
    <property type="evidence" value="ECO:0007669"/>
    <property type="project" value="TreeGrafter"/>
</dbReference>
<dbReference type="OMA" id="GDWESCK"/>
<comment type="similarity">
    <text evidence="2 9">Belongs to the eIF-2B alpha/beta/delta subunits family.</text>
</comment>
<dbReference type="GO" id="GO:0005851">
    <property type="term" value="C:eukaryotic translation initiation factor 2B complex"/>
    <property type="evidence" value="ECO:0007669"/>
    <property type="project" value="TreeGrafter"/>
</dbReference>
<dbReference type="Pfam" id="PF01008">
    <property type="entry name" value="IF-2B"/>
    <property type="match status" value="1"/>
</dbReference>
<dbReference type="PANTHER" id="PTHR45860:SF1">
    <property type="entry name" value="TRANSLATION INITIATION FACTOR EIF-2B SUBUNIT ALPHA"/>
    <property type="match status" value="1"/>
</dbReference>
<gene>
    <name evidence="10" type="ORF">H696_00676</name>
</gene>
<reference evidence="10" key="1">
    <citation type="submission" date="2013-04" db="EMBL/GenBank/DDBJ databases">
        <title>The Genome Sequence of Fonticula alba ATCC 38817.</title>
        <authorList>
            <consortium name="The Broad Institute Genomics Platform"/>
            <person name="Russ C."/>
            <person name="Cuomo C."/>
            <person name="Burger G."/>
            <person name="Gray M.W."/>
            <person name="Holland P.W.H."/>
            <person name="King N."/>
            <person name="Lang F.B.F."/>
            <person name="Roger A.J."/>
            <person name="Ruiz-Trillo I."/>
            <person name="Brown M."/>
            <person name="Walker B."/>
            <person name="Young S."/>
            <person name="Zeng Q."/>
            <person name="Gargeya S."/>
            <person name="Fitzgerald M."/>
            <person name="Haas B."/>
            <person name="Abouelleil A."/>
            <person name="Allen A.W."/>
            <person name="Alvarado L."/>
            <person name="Arachchi H.M."/>
            <person name="Berlin A.M."/>
            <person name="Chapman S.B."/>
            <person name="Gainer-Dewar J."/>
            <person name="Goldberg J."/>
            <person name="Griggs A."/>
            <person name="Gujja S."/>
            <person name="Hansen M."/>
            <person name="Howarth C."/>
            <person name="Imamovic A."/>
            <person name="Ireland A."/>
            <person name="Larimer J."/>
            <person name="McCowan C."/>
            <person name="Murphy C."/>
            <person name="Pearson M."/>
            <person name="Poon T.W."/>
            <person name="Priest M."/>
            <person name="Roberts A."/>
            <person name="Saif S."/>
            <person name="Shea T."/>
            <person name="Sisk P."/>
            <person name="Sykes S."/>
            <person name="Wortman J."/>
            <person name="Nusbaum C."/>
            <person name="Birren B."/>
        </authorList>
    </citation>
    <scope>NUCLEOTIDE SEQUENCE [LARGE SCALE GENOMIC DNA]</scope>
    <source>
        <strain evidence="10">ATCC 38817</strain>
    </source>
</reference>
<dbReference type="GeneID" id="20525401"/>
<dbReference type="InterPro" id="IPR000649">
    <property type="entry name" value="IF-2B-related"/>
</dbReference>
<evidence type="ECO:0000256" key="4">
    <source>
        <dbReference type="ARBA" id="ARBA00022540"/>
    </source>
</evidence>
<dbReference type="RefSeq" id="XP_009492829.1">
    <property type="nucleotide sequence ID" value="XM_009494554.1"/>
</dbReference>
<evidence type="ECO:0000256" key="5">
    <source>
        <dbReference type="ARBA" id="ARBA00022917"/>
    </source>
</evidence>
<evidence type="ECO:0000313" key="11">
    <source>
        <dbReference type="Proteomes" id="UP000030693"/>
    </source>
</evidence>
<evidence type="ECO:0000256" key="9">
    <source>
        <dbReference type="RuleBase" id="RU003814"/>
    </source>
</evidence>
<evidence type="ECO:0000256" key="8">
    <source>
        <dbReference type="ARBA" id="ARBA00046432"/>
    </source>
</evidence>
<comment type="subunit">
    <text evidence="8">Component of the translation initiation factor 2B (eIF2B) complex which is a heterodecamer of two sets of five different subunits: alpha, beta, gamma, delta and epsilon. Subunits alpha, beta and delta comprise a regulatory subcomplex and subunits epsilon and gamma comprise a catalytic subcomplex. Within the complex, the hexameric regulatory complex resides at the center, with the two heterodimeric catalytic subcomplexes bound on opposite sides.</text>
</comment>
<keyword evidence="4" id="KW-0396">Initiation factor</keyword>
<dbReference type="OrthoDB" id="10249309at2759"/>
<evidence type="ECO:0000256" key="2">
    <source>
        <dbReference type="ARBA" id="ARBA00007251"/>
    </source>
</evidence>
<dbReference type="GO" id="GO:0003743">
    <property type="term" value="F:translation initiation factor activity"/>
    <property type="evidence" value="ECO:0007669"/>
    <property type="project" value="UniProtKB-KW"/>
</dbReference>
<organism evidence="10">
    <name type="scientific">Fonticula alba</name>
    <name type="common">Slime mold</name>
    <dbReference type="NCBI Taxonomy" id="691883"/>
    <lineage>
        <taxon>Eukaryota</taxon>
        <taxon>Rotosphaerida</taxon>
        <taxon>Fonticulaceae</taxon>
        <taxon>Fonticula</taxon>
    </lineage>
</organism>
<dbReference type="STRING" id="691883.A0A058ZGR7"/>
<sequence length="332" mass="35675">MSKPSLGQEAIRFLNEERSRSPETPLPVAAVVALSNALSLEDVSTTSEIFTHVKLMIADLLKYTHNSIGISAGSFLFQRFVARTLINSVGGQEAPALRDTIVSSGRRFAERALRARAQIVTNAVQFIQDGQTVLAIGFSRMVLDVLLGAAKNGVRFDVLVTESRPAGSHGHDTVRELTRLNIPAKVLPDAAVAHTIQRVDLVLTGAQGVVESGGVINEIGTYQSAIVARAAGKPFYVVAESYKFVRAYPLDQTDIGLNASVMGTPSSWVCDKPHAAGAVCEQSSPAEEKKPAVEKFDQIIDYTPPELITLLFTDIGILTPAAVSDELIQLHM</sequence>
<dbReference type="InterPro" id="IPR051501">
    <property type="entry name" value="eIF2B_alpha/beta/delta"/>
</dbReference>
<dbReference type="Gene3D" id="1.20.120.1070">
    <property type="entry name" value="Translation initiation factor eIF-2B, N-terminal domain"/>
    <property type="match status" value="1"/>
</dbReference>
<evidence type="ECO:0000256" key="6">
    <source>
        <dbReference type="ARBA" id="ARBA00044208"/>
    </source>
</evidence>
<dbReference type="InterPro" id="IPR042528">
    <property type="entry name" value="elF-2B_alpha_N"/>
</dbReference>
<keyword evidence="11" id="KW-1185">Reference proteome</keyword>
<dbReference type="SUPFAM" id="SSF100950">
    <property type="entry name" value="NagB/RpiA/CoA transferase-like"/>
    <property type="match status" value="1"/>
</dbReference>
<evidence type="ECO:0000313" key="10">
    <source>
        <dbReference type="EMBL" id="KCV73128.1"/>
    </source>
</evidence>
<dbReference type="Gene3D" id="3.40.50.10470">
    <property type="entry name" value="Translation initiation factor eif-2b, domain 2"/>
    <property type="match status" value="1"/>
</dbReference>
<evidence type="ECO:0000256" key="3">
    <source>
        <dbReference type="ARBA" id="ARBA00022490"/>
    </source>
</evidence>
<keyword evidence="3" id="KW-0963">Cytoplasm</keyword>
<evidence type="ECO:0000256" key="7">
    <source>
        <dbReference type="ARBA" id="ARBA00044236"/>
    </source>
</evidence>
<evidence type="ECO:0000256" key="1">
    <source>
        <dbReference type="ARBA" id="ARBA00004514"/>
    </source>
</evidence>
<dbReference type="Proteomes" id="UP000030693">
    <property type="component" value="Unassembled WGS sequence"/>
</dbReference>
<dbReference type="InterPro" id="IPR037171">
    <property type="entry name" value="NagB/RpiA_transferase-like"/>
</dbReference>
<dbReference type="EMBL" id="KB932201">
    <property type="protein sequence ID" value="KCV73128.1"/>
    <property type="molecule type" value="Genomic_DNA"/>
</dbReference>
<dbReference type="eggNOG" id="KOG1466">
    <property type="taxonomic scope" value="Eukaryota"/>
</dbReference>
<comment type="subcellular location">
    <subcellularLocation>
        <location evidence="1">Cytoplasm</location>
        <location evidence="1">Cytosol</location>
    </subcellularLocation>
</comment>
<keyword evidence="5" id="KW-0648">Protein biosynthesis</keyword>
<name>A0A058ZGR7_FONAL</name>
<dbReference type="AlphaFoldDB" id="A0A058ZGR7"/>